<dbReference type="AlphaFoldDB" id="A0A150GSU3"/>
<sequence>MPPTTYAPAPGHGSRRRRAVLVGCSYAGSSAALNGCLNDVQCIKFCLEKRFGFTESQFVVLRDDSRHPDFTSTKANIYRAIQWLMTDQQPGDSLFFHFSGHGSQQYDRNGDEEDGYDETICPTDFRVAGQIVDDELNRLMVRPLLPGVTLHAVVDACHSGTALDLAFRAKVDAAGRWYWKGRPRYDKVTMGGTAFQFGACKDSQTAQDTAALSGKAYTGAATFCFIEAIEKYGTQQTYGQILSHMMTTLRAHTGSAGLNLGPAGNMLAGFLLGAAAGLVVGGGQTPVLSCDKQIDLYSTRISL</sequence>
<dbReference type="PANTHER" id="PTHR48104">
    <property type="entry name" value="METACASPASE-4"/>
    <property type="match status" value="1"/>
</dbReference>
<dbReference type="Proteomes" id="UP000075714">
    <property type="component" value="Unassembled WGS sequence"/>
</dbReference>
<dbReference type="InterPro" id="IPR011600">
    <property type="entry name" value="Pept_C14_caspase"/>
</dbReference>
<dbReference type="STRING" id="33097.A0A150GSU3"/>
<proteinExistence type="inferred from homology"/>
<organism evidence="3 4">
    <name type="scientific">Gonium pectorale</name>
    <name type="common">Green alga</name>
    <dbReference type="NCBI Taxonomy" id="33097"/>
    <lineage>
        <taxon>Eukaryota</taxon>
        <taxon>Viridiplantae</taxon>
        <taxon>Chlorophyta</taxon>
        <taxon>core chlorophytes</taxon>
        <taxon>Chlorophyceae</taxon>
        <taxon>CS clade</taxon>
        <taxon>Chlamydomonadales</taxon>
        <taxon>Volvocaceae</taxon>
        <taxon>Gonium</taxon>
    </lineage>
</organism>
<dbReference type="GO" id="GO:0006508">
    <property type="term" value="P:proteolysis"/>
    <property type="evidence" value="ECO:0007669"/>
    <property type="project" value="InterPro"/>
</dbReference>
<dbReference type="SUPFAM" id="SSF52129">
    <property type="entry name" value="Caspase-like"/>
    <property type="match status" value="1"/>
</dbReference>
<keyword evidence="4" id="KW-1185">Reference proteome</keyword>
<dbReference type="GO" id="GO:0004197">
    <property type="term" value="F:cysteine-type endopeptidase activity"/>
    <property type="evidence" value="ECO:0007669"/>
    <property type="project" value="InterPro"/>
</dbReference>
<evidence type="ECO:0000313" key="3">
    <source>
        <dbReference type="EMBL" id="KXZ52917.1"/>
    </source>
</evidence>
<feature type="domain" description="Peptidase C14 caspase" evidence="2">
    <location>
        <begin position="16"/>
        <end position="290"/>
    </location>
</feature>
<protein>
    <recommendedName>
        <fullName evidence="2">Peptidase C14 caspase domain-containing protein</fullName>
    </recommendedName>
</protein>
<comment type="similarity">
    <text evidence="1">Belongs to the peptidase C14B family.</text>
</comment>
<name>A0A150GSU3_GONPE</name>
<dbReference type="Gene3D" id="3.40.50.12660">
    <property type="match status" value="1"/>
</dbReference>
<dbReference type="OrthoDB" id="3223806at2759"/>
<comment type="caution">
    <text evidence="3">The sequence shown here is derived from an EMBL/GenBank/DDBJ whole genome shotgun (WGS) entry which is preliminary data.</text>
</comment>
<dbReference type="InterPro" id="IPR050452">
    <property type="entry name" value="Metacaspase"/>
</dbReference>
<reference evidence="4" key="1">
    <citation type="journal article" date="2016" name="Nat. Commun.">
        <title>The Gonium pectorale genome demonstrates co-option of cell cycle regulation during the evolution of multicellularity.</title>
        <authorList>
            <person name="Hanschen E.R."/>
            <person name="Marriage T.N."/>
            <person name="Ferris P.J."/>
            <person name="Hamaji T."/>
            <person name="Toyoda A."/>
            <person name="Fujiyama A."/>
            <person name="Neme R."/>
            <person name="Noguchi H."/>
            <person name="Minakuchi Y."/>
            <person name="Suzuki M."/>
            <person name="Kawai-Toyooka H."/>
            <person name="Smith D.R."/>
            <person name="Sparks H."/>
            <person name="Anderson J."/>
            <person name="Bakaric R."/>
            <person name="Luria V."/>
            <person name="Karger A."/>
            <person name="Kirschner M.W."/>
            <person name="Durand P.M."/>
            <person name="Michod R.E."/>
            <person name="Nozaki H."/>
            <person name="Olson B.J."/>
        </authorList>
    </citation>
    <scope>NUCLEOTIDE SEQUENCE [LARGE SCALE GENOMIC DNA]</scope>
    <source>
        <strain evidence="4">NIES-2863</strain>
    </source>
</reference>
<dbReference type="InterPro" id="IPR029030">
    <property type="entry name" value="Caspase-like_dom_sf"/>
</dbReference>
<evidence type="ECO:0000259" key="2">
    <source>
        <dbReference type="Pfam" id="PF00656"/>
    </source>
</evidence>
<gene>
    <name evidence="3" type="ORF">GPECTOR_8g295</name>
</gene>
<dbReference type="EMBL" id="LSYV01000009">
    <property type="protein sequence ID" value="KXZ52917.1"/>
    <property type="molecule type" value="Genomic_DNA"/>
</dbReference>
<dbReference type="Pfam" id="PF00656">
    <property type="entry name" value="Peptidase_C14"/>
    <property type="match status" value="1"/>
</dbReference>
<dbReference type="PANTHER" id="PTHR48104:SF30">
    <property type="entry name" value="METACASPASE-1"/>
    <property type="match status" value="1"/>
</dbReference>
<evidence type="ECO:0000313" key="4">
    <source>
        <dbReference type="Proteomes" id="UP000075714"/>
    </source>
</evidence>
<dbReference type="GO" id="GO:0005737">
    <property type="term" value="C:cytoplasm"/>
    <property type="evidence" value="ECO:0007669"/>
    <property type="project" value="TreeGrafter"/>
</dbReference>
<evidence type="ECO:0000256" key="1">
    <source>
        <dbReference type="ARBA" id="ARBA00009005"/>
    </source>
</evidence>
<accession>A0A150GSU3</accession>